<feature type="compositionally biased region" description="Polar residues" evidence="7">
    <location>
        <begin position="1229"/>
        <end position="1245"/>
    </location>
</feature>
<dbReference type="GO" id="GO:0005774">
    <property type="term" value="C:vacuolar membrane"/>
    <property type="evidence" value="ECO:0007669"/>
    <property type="project" value="UniProtKB-SubCell"/>
</dbReference>
<keyword evidence="2 6" id="KW-0813">Transport</keyword>
<dbReference type="Pfam" id="PF04108">
    <property type="entry name" value="ATG17_like"/>
    <property type="match status" value="1"/>
</dbReference>
<feature type="region of interest" description="Disordered" evidence="7">
    <location>
        <begin position="1053"/>
        <end position="1202"/>
    </location>
</feature>
<keyword evidence="6" id="KW-0472">Membrane</keyword>
<feature type="compositionally biased region" description="Low complexity" evidence="7">
    <location>
        <begin position="1351"/>
        <end position="1370"/>
    </location>
</feature>
<dbReference type="PANTHER" id="PTHR13222:SF1">
    <property type="entry name" value="RB1-INDUCIBLE COILED-COIL PROTEIN 1"/>
    <property type="match status" value="1"/>
</dbReference>
<comment type="subunit">
    <text evidence="6">Homodimer.</text>
</comment>
<dbReference type="GO" id="GO:0061709">
    <property type="term" value="P:reticulophagy"/>
    <property type="evidence" value="ECO:0007669"/>
    <property type="project" value="TreeGrafter"/>
</dbReference>
<evidence type="ECO:0000313" key="11">
    <source>
        <dbReference type="Proteomes" id="UP000242287"/>
    </source>
</evidence>
<evidence type="ECO:0000256" key="2">
    <source>
        <dbReference type="ARBA" id="ARBA00022448"/>
    </source>
</evidence>
<keyword evidence="4 6" id="KW-0072">Autophagy</keyword>
<reference evidence="10 11" key="1">
    <citation type="submission" date="2014-02" db="EMBL/GenBank/DDBJ databases">
        <title>Transposable element dynamics among asymbiotic and ectomycorrhizal Amanita fungi.</title>
        <authorList>
            <consortium name="DOE Joint Genome Institute"/>
            <person name="Hess J."/>
            <person name="Skrede I."/>
            <person name="Wolfe B."/>
            <person name="LaButti K."/>
            <person name="Ohm R.A."/>
            <person name="Grigoriev I.V."/>
            <person name="Pringle A."/>
        </authorList>
    </citation>
    <scope>NUCLEOTIDE SEQUENCE [LARGE SCALE GENOMIC DNA]</scope>
    <source>
        <strain evidence="10 11">SKay4041</strain>
    </source>
</reference>
<dbReference type="GO" id="GO:0060090">
    <property type="term" value="F:molecular adaptor activity"/>
    <property type="evidence" value="ECO:0007669"/>
    <property type="project" value="TreeGrafter"/>
</dbReference>
<evidence type="ECO:0000256" key="7">
    <source>
        <dbReference type="SAM" id="MobiDB-lite"/>
    </source>
</evidence>
<feature type="compositionally biased region" description="Low complexity" evidence="7">
    <location>
        <begin position="1116"/>
        <end position="1137"/>
    </location>
</feature>
<protein>
    <recommendedName>
        <fullName evidence="6">Autophagy-related protein 11</fullName>
    </recommendedName>
</protein>
<sequence>MLKIYRAEDGEVFQVNATLRDIERTGSLEVFLHQEINIEPDAALAFLSDGRRLTNGNIRELAGMPDQTIFAFNKNHIDDDYDEVLRKLRVIPPLQPPIEDSIAATPPFRPAQFAASFLRTAHIHHEHVNKMYNSLRHQYDAMRVAASNLDRHILTITETFNSIAETANQDLEKQAMLLGGVQSDLNLIRRVRVHVEFLSPNVRKTIEAGGEPRTLGDYVSTLKMGQVAETCARTHEDLKSRFGQVDKAVRQLAEGASTVRSIVVNHELLEEAEVCRCRTQDTFDRVSDRVTALEGPTPDTDNVLHELRQCDTSLRNELQYMTEVKNALTEQCITALRRVSQLNSDIVQLPPALVSLQASFRGKNSFLHIQRLHNMLYAYGATVIEIVRRKEFSRFFYQRAQSILEVMAKLTANERKRRQVYRGEVHGQLPFDTPGMDDPVPSIDFSPSGNPDPHYSLEREDVEGLLRLFDELEQSASSDPLALKTLHDCRAALEKLVKKMDGLESGFDRIAERSLLSASRLSMSRKRSLEVEDQVFQELAEQLQSIQDAKAHQDSLFQEERTGLQIENQKLRADLNALEITSSEERDRADRQERELRQARAQIEGESTARRIVEERNADLSQSLENQRIELARALADATEQTRAVEVLKQELARARAEAEEIKALEKRNEEKMQTLLREQAKHLRELEETRSRGENMEAQIKAARAEGDELHVALREARSEKDRLLKAQASEHDRIIRDHIAEADGDRAVLERQFHELKAQHEYFERQAKDLKADVEIANADAVGLREELQRVEHELREARHIERILREDLRAGQLSRSDFEQRLEDSGRLVAQILNVAIEFRETHLKALRAAQAMVMLPGSSKNQQQPQQGMNGSPTLAESAPSALFSSMRHHSLVAEALQGASDEPLSIDPSDPAAALEALRSFDHDHFLEAVAKAGNTIRKWQKQCRDYREKAKGKISFRNFAKGDLALFLPTRNSVSKPWAAFNVSFPHYFLQATGHLAEQLKTREWIVARITSITECVVNHQEPSTNPYGLGDGVKYYMLEVEDWTQPSGTKRRVGNSKKNEKSDGEAKEPFPKPSMSPPPLVPPGPPEVEVEETFRVTHPPNSHLFPVRTRTSSSPTARPSSLSRLLAQAPTTTEVQQADAVVPPSQDKVLSPPATSPPPPPSPTLPPDTTHQYQHVSAPSPLRPGSRASRLSTTSRFSAGRLPVLAGAITATQGGAKAAPTTAISEQPIMTSPTSSGDGNPFGSPLTPSPDDSISEGMNNVLHERRRSTSLQVPRAYTTSAATGIPTSHMMGLDAGRPMMSASSTLANLASSLGFGRRKGSHLQQQQHGPSRLSKVATTADNDSASLRSSSASISTSGEPSASDLLKKF</sequence>
<evidence type="ECO:0000259" key="8">
    <source>
        <dbReference type="Pfam" id="PF04108"/>
    </source>
</evidence>
<evidence type="ECO:0000313" key="10">
    <source>
        <dbReference type="EMBL" id="PFH49900.1"/>
    </source>
</evidence>
<dbReference type="GO" id="GO:0034045">
    <property type="term" value="C:phagophore assembly site membrane"/>
    <property type="evidence" value="ECO:0007669"/>
    <property type="project" value="UniProtKB-SubCell"/>
</dbReference>
<evidence type="ECO:0000256" key="4">
    <source>
        <dbReference type="ARBA" id="ARBA00023006"/>
    </source>
</evidence>
<dbReference type="OrthoDB" id="447953at2759"/>
<dbReference type="Pfam" id="PF10377">
    <property type="entry name" value="ATG11"/>
    <property type="match status" value="1"/>
</dbReference>
<dbReference type="GO" id="GO:1903599">
    <property type="term" value="P:positive regulation of autophagy of mitochondrion"/>
    <property type="evidence" value="ECO:0007669"/>
    <property type="project" value="UniProtKB-UniRule"/>
</dbReference>
<dbReference type="GO" id="GO:0034727">
    <property type="term" value="P:piecemeal microautophagy of the nucleus"/>
    <property type="evidence" value="ECO:0007669"/>
    <property type="project" value="TreeGrafter"/>
</dbReference>
<comment type="similarity">
    <text evidence="1 6">Belongs to the ATG11 family.</text>
</comment>
<feature type="compositionally biased region" description="Pro residues" evidence="7">
    <location>
        <begin position="1078"/>
        <end position="1093"/>
    </location>
</feature>
<feature type="compositionally biased region" description="Basic and acidic residues" evidence="7">
    <location>
        <begin position="1064"/>
        <end position="1077"/>
    </location>
</feature>
<dbReference type="STRING" id="703135.A0A2A9NQA6"/>
<organism evidence="10 11">
    <name type="scientific">Amanita thiersii Skay4041</name>
    <dbReference type="NCBI Taxonomy" id="703135"/>
    <lineage>
        <taxon>Eukaryota</taxon>
        <taxon>Fungi</taxon>
        <taxon>Dikarya</taxon>
        <taxon>Basidiomycota</taxon>
        <taxon>Agaricomycotina</taxon>
        <taxon>Agaricomycetes</taxon>
        <taxon>Agaricomycetidae</taxon>
        <taxon>Agaricales</taxon>
        <taxon>Pluteineae</taxon>
        <taxon>Amanitaceae</taxon>
        <taxon>Amanita</taxon>
    </lineage>
</organism>
<keyword evidence="5" id="KW-0175">Coiled coil</keyword>
<evidence type="ECO:0000259" key="9">
    <source>
        <dbReference type="Pfam" id="PF10377"/>
    </source>
</evidence>
<dbReference type="GO" id="GO:0019901">
    <property type="term" value="F:protein kinase binding"/>
    <property type="evidence" value="ECO:0007669"/>
    <property type="project" value="TreeGrafter"/>
</dbReference>
<dbReference type="GO" id="GO:0000422">
    <property type="term" value="P:autophagy of mitochondrion"/>
    <property type="evidence" value="ECO:0007669"/>
    <property type="project" value="TreeGrafter"/>
</dbReference>
<feature type="region of interest" description="Disordered" evidence="7">
    <location>
        <begin position="1224"/>
        <end position="1264"/>
    </location>
</feature>
<feature type="compositionally biased region" description="Pro residues" evidence="7">
    <location>
        <begin position="1161"/>
        <end position="1173"/>
    </location>
</feature>
<feature type="region of interest" description="Disordered" evidence="7">
    <location>
        <begin position="582"/>
        <end position="602"/>
    </location>
</feature>
<dbReference type="GO" id="GO:1990316">
    <property type="term" value="C:Atg1/ULK1 kinase complex"/>
    <property type="evidence" value="ECO:0007669"/>
    <property type="project" value="TreeGrafter"/>
</dbReference>
<feature type="region of interest" description="Disordered" evidence="7">
    <location>
        <begin position="1324"/>
        <end position="1376"/>
    </location>
</feature>
<dbReference type="GO" id="GO:0034517">
    <property type="term" value="P:ribophagy"/>
    <property type="evidence" value="ECO:0007669"/>
    <property type="project" value="TreeGrafter"/>
</dbReference>
<dbReference type="EMBL" id="KZ302016">
    <property type="protein sequence ID" value="PFH49900.1"/>
    <property type="molecule type" value="Genomic_DNA"/>
</dbReference>
<evidence type="ECO:0000256" key="3">
    <source>
        <dbReference type="ARBA" id="ARBA00022927"/>
    </source>
</evidence>
<comment type="function">
    <text evidence="6">Involved in cytoplasm to vacuole transport (Cvt), pexophagy, mitophagy and nucleophagy. Recruits mitochondria for their selective degradation via autophagy (mitophagy) during starvation. Works as scaffold proteins that recruit ATG proteins to the pre-autophagosome (PAS), the site of vesicle/autophagosome formation. Required for the Cvt vesicles completion.</text>
</comment>
<evidence type="ECO:0000256" key="1">
    <source>
        <dbReference type="ARBA" id="ARBA00009729"/>
    </source>
</evidence>
<dbReference type="PANTHER" id="PTHR13222">
    <property type="entry name" value="RB1-INDUCIBLE COILED-COIL"/>
    <property type="match status" value="1"/>
</dbReference>
<keyword evidence="6" id="KW-0926">Vacuole</keyword>
<dbReference type="Proteomes" id="UP000242287">
    <property type="component" value="Unassembled WGS sequence"/>
</dbReference>
<feature type="compositionally biased region" description="Polar residues" evidence="7">
    <location>
        <begin position="862"/>
        <end position="879"/>
    </location>
</feature>
<gene>
    <name evidence="10" type="ORF">AMATHDRAFT_62171</name>
</gene>
<dbReference type="InterPro" id="IPR045326">
    <property type="entry name" value="ATG17-like_dom"/>
</dbReference>
<keyword evidence="11" id="KW-1185">Reference proteome</keyword>
<evidence type="ECO:0000256" key="5">
    <source>
        <dbReference type="ARBA" id="ARBA00023054"/>
    </source>
</evidence>
<name>A0A2A9NQA6_9AGAR</name>
<feature type="domain" description="Autophagy protein ATG17-like" evidence="8">
    <location>
        <begin position="114"/>
        <end position="425"/>
    </location>
</feature>
<feature type="domain" description="Autophagy-related protein 11 C-terminal" evidence="9">
    <location>
        <begin position="938"/>
        <end position="1048"/>
    </location>
</feature>
<dbReference type="GO" id="GO:0000045">
    <property type="term" value="P:autophagosome assembly"/>
    <property type="evidence" value="ECO:0007669"/>
    <property type="project" value="UniProtKB-UniRule"/>
</dbReference>
<dbReference type="InterPro" id="IPR019460">
    <property type="entry name" value="Atg11_C"/>
</dbReference>
<feature type="compositionally biased region" description="Basic and acidic residues" evidence="7">
    <location>
        <begin position="583"/>
        <end position="598"/>
    </location>
</feature>
<dbReference type="InterPro" id="IPR040040">
    <property type="entry name" value="ATG11"/>
</dbReference>
<proteinExistence type="inferred from homology"/>
<evidence type="ECO:0000256" key="6">
    <source>
        <dbReference type="RuleBase" id="RU367075"/>
    </source>
</evidence>
<keyword evidence="3 6" id="KW-0653">Protein transport</keyword>
<feature type="region of interest" description="Disordered" evidence="7">
    <location>
        <begin position="862"/>
        <end position="883"/>
    </location>
</feature>
<comment type="subcellular location">
    <subcellularLocation>
        <location evidence="6">Preautophagosomal structure membrane</location>
        <topology evidence="6">Peripheral membrane protein</topology>
    </subcellularLocation>
    <subcellularLocation>
        <location evidence="6">Vacuole membrane</location>
        <topology evidence="6">Peripheral membrane protein</topology>
    </subcellularLocation>
    <text evidence="6">During pexophagy, accumulates in the vacuolar membrane region, where the peroxisomes contact the vacuole.</text>
</comment>
<dbReference type="GO" id="GO:0015031">
    <property type="term" value="P:protein transport"/>
    <property type="evidence" value="ECO:0007669"/>
    <property type="project" value="UniProtKB-KW"/>
</dbReference>
<accession>A0A2A9NQA6</accession>